<dbReference type="AlphaFoldDB" id="A0A2N9AV36"/>
<dbReference type="Proteomes" id="UP000233769">
    <property type="component" value="Chromosome tk0001"/>
</dbReference>
<protein>
    <recommendedName>
        <fullName evidence="3">PhiE125 gp8 family protein</fullName>
    </recommendedName>
</protein>
<dbReference type="NCBIfam" id="TIGR02215">
    <property type="entry name" value="phage_chp_gp8"/>
    <property type="match status" value="1"/>
</dbReference>
<dbReference type="InterPro" id="IPR011738">
    <property type="entry name" value="Phage_CHP"/>
</dbReference>
<name>A0A2N9AV36_METEX</name>
<dbReference type="CDD" id="cd08054">
    <property type="entry name" value="gp6"/>
    <property type="match status" value="1"/>
</dbReference>
<evidence type="ECO:0000313" key="1">
    <source>
        <dbReference type="EMBL" id="SOR31192.1"/>
    </source>
</evidence>
<proteinExistence type="predicted"/>
<sequence>MTPIRVEEIGVEPVTMAEMRGYLRLSSDETAEDALIARLIPAARAAVEAAARRLLRPARFRVVLAAWPRLRLVPLPLSPLVAVLRAGLVDGRGTLTEIEPGPIRVGPDPWEAPCLLFGPDLPPLGTASALVEVSAGCGGEGPPVPEPLVQALRLTIADWFENRGDAGGDGAPRPLPPEAVGLAAACRRMRL</sequence>
<organism evidence="1 2">
    <name type="scientific">Methylorubrum extorquens</name>
    <name type="common">Methylobacterium dichloromethanicum</name>
    <name type="synonym">Methylobacterium extorquens</name>
    <dbReference type="NCBI Taxonomy" id="408"/>
    <lineage>
        <taxon>Bacteria</taxon>
        <taxon>Pseudomonadati</taxon>
        <taxon>Pseudomonadota</taxon>
        <taxon>Alphaproteobacteria</taxon>
        <taxon>Hyphomicrobiales</taxon>
        <taxon>Methylobacteriaceae</taxon>
        <taxon>Methylorubrum</taxon>
    </lineage>
</organism>
<dbReference type="Gene3D" id="1.10.3230.30">
    <property type="entry name" value="Phage gp6-like head-tail connector protein"/>
    <property type="match status" value="1"/>
</dbReference>
<reference evidence="2" key="1">
    <citation type="submission" date="2017-10" db="EMBL/GenBank/DDBJ databases">
        <authorList>
            <person name="Regsiter A."/>
            <person name="William W."/>
        </authorList>
    </citation>
    <scope>NUCLEOTIDE SEQUENCE [LARGE SCALE GENOMIC DNA]</scope>
</reference>
<accession>A0A2N9AV36</accession>
<gene>
    <name evidence="1" type="ORF">TK0001_4590</name>
</gene>
<evidence type="ECO:0000313" key="2">
    <source>
        <dbReference type="Proteomes" id="UP000233769"/>
    </source>
</evidence>
<dbReference type="EMBL" id="LT962688">
    <property type="protein sequence ID" value="SOR31192.1"/>
    <property type="molecule type" value="Genomic_DNA"/>
</dbReference>
<evidence type="ECO:0008006" key="3">
    <source>
        <dbReference type="Google" id="ProtNLM"/>
    </source>
</evidence>